<dbReference type="InterPro" id="IPR011990">
    <property type="entry name" value="TPR-like_helical_dom_sf"/>
</dbReference>
<dbReference type="SUPFAM" id="SSF48452">
    <property type="entry name" value="TPR-like"/>
    <property type="match status" value="1"/>
</dbReference>
<dbReference type="PANTHER" id="PTHR45138">
    <property type="entry name" value="REGULATORY COMPONENTS OF SENSORY TRANSDUCTION SYSTEM"/>
    <property type="match status" value="1"/>
</dbReference>
<dbReference type="AlphaFoldDB" id="A0A5C4MI94"/>
<proteinExistence type="predicted"/>
<protein>
    <submittedName>
        <fullName evidence="3">GGDEF domain-containing protein</fullName>
    </submittedName>
</protein>
<dbReference type="NCBIfam" id="TIGR00254">
    <property type="entry name" value="GGDEF"/>
    <property type="match status" value="1"/>
</dbReference>
<dbReference type="InterPro" id="IPR050469">
    <property type="entry name" value="Diguanylate_Cyclase"/>
</dbReference>
<evidence type="ECO:0000313" key="3">
    <source>
        <dbReference type="EMBL" id="TNC41784.1"/>
    </source>
</evidence>
<organism evidence="3 4">
    <name type="scientific">Mumia zhuanghuii</name>
    <dbReference type="NCBI Taxonomy" id="2585211"/>
    <lineage>
        <taxon>Bacteria</taxon>
        <taxon>Bacillati</taxon>
        <taxon>Actinomycetota</taxon>
        <taxon>Actinomycetes</taxon>
        <taxon>Propionibacteriales</taxon>
        <taxon>Nocardioidaceae</taxon>
        <taxon>Mumia</taxon>
    </lineage>
</organism>
<dbReference type="Pfam" id="PF00990">
    <property type="entry name" value="GGDEF"/>
    <property type="match status" value="1"/>
</dbReference>
<dbReference type="RefSeq" id="WP_139087412.1">
    <property type="nucleotide sequence ID" value="NZ_VDFR01000103.1"/>
</dbReference>
<dbReference type="OrthoDB" id="23692at2"/>
<feature type="domain" description="GGDEF" evidence="1">
    <location>
        <begin position="395"/>
        <end position="523"/>
    </location>
</feature>
<dbReference type="GO" id="GO:0043709">
    <property type="term" value="P:cell adhesion involved in single-species biofilm formation"/>
    <property type="evidence" value="ECO:0007669"/>
    <property type="project" value="TreeGrafter"/>
</dbReference>
<evidence type="ECO:0000313" key="2">
    <source>
        <dbReference type="EMBL" id="TNC39855.1"/>
    </source>
</evidence>
<dbReference type="PROSITE" id="PS50887">
    <property type="entry name" value="GGDEF"/>
    <property type="match status" value="1"/>
</dbReference>
<dbReference type="InterPro" id="IPR029787">
    <property type="entry name" value="Nucleotide_cyclase"/>
</dbReference>
<dbReference type="GO" id="GO:0052621">
    <property type="term" value="F:diguanylate cyclase activity"/>
    <property type="evidence" value="ECO:0007669"/>
    <property type="project" value="TreeGrafter"/>
</dbReference>
<accession>A0A5C4MI94</accession>
<gene>
    <name evidence="3" type="ORF">FHE65_22060</name>
    <name evidence="2" type="ORF">FHE65_23515</name>
</gene>
<dbReference type="InterPro" id="IPR000160">
    <property type="entry name" value="GGDEF_dom"/>
</dbReference>
<dbReference type="EMBL" id="VDFR01000112">
    <property type="protein sequence ID" value="TNC39855.1"/>
    <property type="molecule type" value="Genomic_DNA"/>
</dbReference>
<sequence length="523" mass="56144">MDVSIPPAYAARLTTALAGIRAGDSESAVGAMKNLLRDLGREPSELRAVTEYVLALAALQQGATGQAGRAAAACQAVGLALGEPGWVAIGCATRALAVLHDNRPADAVADLVRAEYELRSSGQDGLRAWAHTQLGHGYEKFGLFELAVPHYEAAMAIEARVLDLAGSRAIDARNLATVNYHWSKELDMLMEPDLEEEVERRRAEVVRWAERSLALADSEHVEGSVFPLARYLRAAAAWPTDPARWIGELHVCRSNLGDTSYAGFEMEATALLAVAYVEVGEIVDAQREARRALIRLDGVEDLNVQRYVRWATLRVADAMGYPSAGAGLGYGRSIAWAWRQQHHSDLEMMRAAIAGYERARAHEAAVQAAREDALTGLGNRRAFDEWIGDALSTGAEVSLILVDVDRLKKLNDTHGHAVGDGVLRSVADLVRANIRGGDRAARIGGDEFAIVLGSSDPVEAQLVMDRLQLAATVASLPTSVKQNGIGLSIGVASSSEGLTPDALFAVADARMYEDKRRRSGAVA</sequence>
<dbReference type="InterPro" id="IPR043128">
    <property type="entry name" value="Rev_trsase/Diguanyl_cyclase"/>
</dbReference>
<dbReference type="SMART" id="SM00267">
    <property type="entry name" value="GGDEF"/>
    <property type="match status" value="1"/>
</dbReference>
<dbReference type="Gene3D" id="3.30.70.270">
    <property type="match status" value="1"/>
</dbReference>
<reference evidence="3 4" key="1">
    <citation type="submission" date="2019-05" db="EMBL/GenBank/DDBJ databases">
        <title>Mumia sp. nov., isolated from the intestinal contents of plateau pika (Ochotona curzoniae) in the Qinghai-Tibet plateau of China.</title>
        <authorList>
            <person name="Tian Z."/>
        </authorList>
    </citation>
    <scope>NUCLEOTIDE SEQUENCE [LARGE SCALE GENOMIC DNA]</scope>
    <source>
        <strain evidence="4">527</strain>
        <strain evidence="3">Z527</strain>
    </source>
</reference>
<dbReference type="EMBL" id="VDFR01000103">
    <property type="protein sequence ID" value="TNC41784.1"/>
    <property type="molecule type" value="Genomic_DNA"/>
</dbReference>
<dbReference type="GO" id="GO:0005886">
    <property type="term" value="C:plasma membrane"/>
    <property type="evidence" value="ECO:0007669"/>
    <property type="project" value="TreeGrafter"/>
</dbReference>
<evidence type="ECO:0000313" key="4">
    <source>
        <dbReference type="Proteomes" id="UP000306740"/>
    </source>
</evidence>
<dbReference type="SUPFAM" id="SSF55073">
    <property type="entry name" value="Nucleotide cyclase"/>
    <property type="match status" value="1"/>
</dbReference>
<dbReference type="GO" id="GO:1902201">
    <property type="term" value="P:negative regulation of bacterial-type flagellum-dependent cell motility"/>
    <property type="evidence" value="ECO:0007669"/>
    <property type="project" value="TreeGrafter"/>
</dbReference>
<dbReference type="PANTHER" id="PTHR45138:SF9">
    <property type="entry name" value="DIGUANYLATE CYCLASE DGCM-RELATED"/>
    <property type="match status" value="1"/>
</dbReference>
<evidence type="ECO:0000259" key="1">
    <source>
        <dbReference type="PROSITE" id="PS50887"/>
    </source>
</evidence>
<comment type="caution">
    <text evidence="3">The sequence shown here is derived from an EMBL/GenBank/DDBJ whole genome shotgun (WGS) entry which is preliminary data.</text>
</comment>
<name>A0A5C4MI94_9ACTN</name>
<dbReference type="Proteomes" id="UP000306740">
    <property type="component" value="Unassembled WGS sequence"/>
</dbReference>
<dbReference type="CDD" id="cd01949">
    <property type="entry name" value="GGDEF"/>
    <property type="match status" value="1"/>
</dbReference>